<protein>
    <submittedName>
        <fullName evidence="3">Phenylacetate-CoA oxygenase subunit PaaJ</fullName>
    </submittedName>
</protein>
<dbReference type="RefSeq" id="WP_121916599.1">
    <property type="nucleotide sequence ID" value="NZ_REFV01000003.1"/>
</dbReference>
<keyword evidence="4" id="KW-1185">Reference proteome</keyword>
<gene>
    <name evidence="3" type="primary">paaJ</name>
    <name evidence="3" type="ORF">EAX61_04735</name>
</gene>
<proteinExistence type="predicted"/>
<dbReference type="Proteomes" id="UP000281985">
    <property type="component" value="Unassembled WGS sequence"/>
</dbReference>
<sequence length="166" mass="17928">MTLTTQNIEPHLEAILTSVSDPEIPVLSIMDMGVVREAIEVDGIVKVKITPTYSGCPAMDVIGDDIVSAFAKAGKTAKIQLILSPAWTTDWITPRGRKALEDYGIAAPLTSEADKEALLGNKKIVKCTNCGSTETHLVSQFGSTACKALFKCDACEEPFDYFKCLK</sequence>
<dbReference type="Pfam" id="PF23451">
    <property type="entry name" value="Zn_ribbon_PaaD"/>
    <property type="match status" value="1"/>
</dbReference>
<evidence type="ECO:0000313" key="3">
    <source>
        <dbReference type="EMBL" id="RMB62965.1"/>
    </source>
</evidence>
<dbReference type="Gene3D" id="3.30.300.130">
    <property type="entry name" value="Fe-S cluster assembly (FSCA)"/>
    <property type="match status" value="1"/>
</dbReference>
<dbReference type="Pfam" id="PF01883">
    <property type="entry name" value="FeS_assembly_P"/>
    <property type="match status" value="1"/>
</dbReference>
<dbReference type="NCBIfam" id="TIGR02159">
    <property type="entry name" value="PA_CoA_Oxy4"/>
    <property type="match status" value="1"/>
</dbReference>
<evidence type="ECO:0000259" key="1">
    <source>
        <dbReference type="Pfam" id="PF01883"/>
    </source>
</evidence>
<dbReference type="AlphaFoldDB" id="A0A3M0GDJ8"/>
<feature type="domain" description="PaaD zinc beta ribbon" evidence="2">
    <location>
        <begin position="113"/>
        <end position="163"/>
    </location>
</feature>
<evidence type="ECO:0000313" key="4">
    <source>
        <dbReference type="Proteomes" id="UP000281985"/>
    </source>
</evidence>
<accession>A0A3M0GDJ8</accession>
<dbReference type="SUPFAM" id="SSF117916">
    <property type="entry name" value="Fe-S cluster assembly (FSCA) domain-like"/>
    <property type="match status" value="1"/>
</dbReference>
<feature type="domain" description="MIP18 family-like" evidence="1">
    <location>
        <begin position="13"/>
        <end position="71"/>
    </location>
</feature>
<dbReference type="InterPro" id="IPR011883">
    <property type="entry name" value="PaaD-like"/>
</dbReference>
<dbReference type="InterPro" id="IPR056572">
    <property type="entry name" value="Zn_ribbon_PaaD"/>
</dbReference>
<dbReference type="OrthoDB" id="3684942at2"/>
<evidence type="ECO:0000259" key="2">
    <source>
        <dbReference type="Pfam" id="PF23451"/>
    </source>
</evidence>
<reference evidence="3 4" key="1">
    <citation type="submission" date="2018-10" db="EMBL/GenBank/DDBJ databases">
        <title>Dokdonia luteus sp. nov., isolated from sea water.</title>
        <authorList>
            <person name="Zhou L.Y."/>
            <person name="Du Z.J."/>
        </authorList>
    </citation>
    <scope>NUCLEOTIDE SEQUENCE [LARGE SCALE GENOMIC DNA]</scope>
    <source>
        <strain evidence="3 4">SH27</strain>
    </source>
</reference>
<comment type="caution">
    <text evidence="3">The sequence shown here is derived from an EMBL/GenBank/DDBJ whole genome shotgun (WGS) entry which is preliminary data.</text>
</comment>
<dbReference type="InterPro" id="IPR002744">
    <property type="entry name" value="MIP18-like"/>
</dbReference>
<dbReference type="PANTHER" id="PTHR42831:SF3">
    <property type="entry name" value="1,2-PHENYLACETYL-COA EPOXIDASE, SUBUNIT D-RELATED"/>
    <property type="match status" value="1"/>
</dbReference>
<name>A0A3M0GDJ8_9FLAO</name>
<dbReference type="EMBL" id="REFV01000003">
    <property type="protein sequence ID" value="RMB62965.1"/>
    <property type="molecule type" value="Genomic_DNA"/>
</dbReference>
<organism evidence="3 4">
    <name type="scientific">Dokdonia sinensis</name>
    <dbReference type="NCBI Taxonomy" id="2479847"/>
    <lineage>
        <taxon>Bacteria</taxon>
        <taxon>Pseudomonadati</taxon>
        <taxon>Bacteroidota</taxon>
        <taxon>Flavobacteriia</taxon>
        <taxon>Flavobacteriales</taxon>
        <taxon>Flavobacteriaceae</taxon>
        <taxon>Dokdonia</taxon>
    </lineage>
</organism>
<dbReference type="PANTHER" id="PTHR42831">
    <property type="entry name" value="FE-S PROTEIN MATURATION AUXILIARY FACTOR YITW"/>
    <property type="match status" value="1"/>
</dbReference>
<dbReference type="InterPro" id="IPR034904">
    <property type="entry name" value="FSCA_dom_sf"/>
</dbReference>
<dbReference type="InterPro" id="IPR052339">
    <property type="entry name" value="Fe-S_Maturation_MIP18"/>
</dbReference>